<name>A0A2H3CUI0_ARMGA</name>
<keyword evidence="4" id="KW-1185">Reference proteome</keyword>
<feature type="domain" description="Protein argonaute N-terminal" evidence="2">
    <location>
        <begin position="63"/>
        <end position="192"/>
    </location>
</feature>
<dbReference type="STRING" id="47427.A0A2H3CUI0"/>
<dbReference type="Pfam" id="PF16486">
    <property type="entry name" value="ArgoN"/>
    <property type="match status" value="1"/>
</dbReference>
<evidence type="ECO:0000313" key="4">
    <source>
        <dbReference type="Proteomes" id="UP000217790"/>
    </source>
</evidence>
<evidence type="ECO:0000259" key="2">
    <source>
        <dbReference type="Pfam" id="PF16486"/>
    </source>
</evidence>
<feature type="region of interest" description="Disordered" evidence="1">
    <location>
        <begin position="1"/>
        <end position="46"/>
    </location>
</feature>
<dbReference type="InParanoid" id="A0A2H3CUI0"/>
<dbReference type="EMBL" id="KZ293690">
    <property type="protein sequence ID" value="PBK85510.1"/>
    <property type="molecule type" value="Genomic_DNA"/>
</dbReference>
<reference evidence="4" key="1">
    <citation type="journal article" date="2017" name="Nat. Ecol. Evol.">
        <title>Genome expansion and lineage-specific genetic innovations in the forest pathogenic fungi Armillaria.</title>
        <authorList>
            <person name="Sipos G."/>
            <person name="Prasanna A.N."/>
            <person name="Walter M.C."/>
            <person name="O'Connor E."/>
            <person name="Balint B."/>
            <person name="Krizsan K."/>
            <person name="Kiss B."/>
            <person name="Hess J."/>
            <person name="Varga T."/>
            <person name="Slot J."/>
            <person name="Riley R."/>
            <person name="Boka B."/>
            <person name="Rigling D."/>
            <person name="Barry K."/>
            <person name="Lee J."/>
            <person name="Mihaltcheva S."/>
            <person name="LaButti K."/>
            <person name="Lipzen A."/>
            <person name="Waldron R."/>
            <person name="Moloney N.M."/>
            <person name="Sperisen C."/>
            <person name="Kredics L."/>
            <person name="Vagvoelgyi C."/>
            <person name="Patrignani A."/>
            <person name="Fitzpatrick D."/>
            <person name="Nagy I."/>
            <person name="Doyle S."/>
            <person name="Anderson J.B."/>
            <person name="Grigoriev I.V."/>
            <person name="Gueldener U."/>
            <person name="Muensterkoetter M."/>
            <person name="Nagy L.G."/>
        </authorList>
    </citation>
    <scope>NUCLEOTIDE SEQUENCE [LARGE SCALE GENOMIC DNA]</scope>
    <source>
        <strain evidence="4">Ar21-2</strain>
    </source>
</reference>
<feature type="compositionally biased region" description="Low complexity" evidence="1">
    <location>
        <begin position="36"/>
        <end position="46"/>
    </location>
</feature>
<feature type="compositionally biased region" description="Gly residues" evidence="1">
    <location>
        <begin position="25"/>
        <end position="35"/>
    </location>
</feature>
<dbReference type="PANTHER" id="PTHR22891">
    <property type="entry name" value="EUKARYOTIC TRANSLATION INITIATION FACTOR 2C"/>
    <property type="match status" value="1"/>
</dbReference>
<gene>
    <name evidence="3" type="ORF">ARMGADRAFT_1087389</name>
</gene>
<dbReference type="OMA" id="RADSKMQ"/>
<dbReference type="AlphaFoldDB" id="A0A2H3CUI0"/>
<accession>A0A2H3CUI0</accession>
<evidence type="ECO:0000256" key="1">
    <source>
        <dbReference type="SAM" id="MobiDB-lite"/>
    </source>
</evidence>
<dbReference type="OrthoDB" id="10252740at2759"/>
<evidence type="ECO:0000313" key="3">
    <source>
        <dbReference type="EMBL" id="PBK85510.1"/>
    </source>
</evidence>
<protein>
    <recommendedName>
        <fullName evidence="2">Protein argonaute N-terminal domain-containing protein</fullName>
    </recommendedName>
</protein>
<organism evidence="3 4">
    <name type="scientific">Armillaria gallica</name>
    <name type="common">Bulbous honey fungus</name>
    <name type="synonym">Armillaria bulbosa</name>
    <dbReference type="NCBI Taxonomy" id="47427"/>
    <lineage>
        <taxon>Eukaryota</taxon>
        <taxon>Fungi</taxon>
        <taxon>Dikarya</taxon>
        <taxon>Basidiomycota</taxon>
        <taxon>Agaricomycotina</taxon>
        <taxon>Agaricomycetes</taxon>
        <taxon>Agaricomycetidae</taxon>
        <taxon>Agaricales</taxon>
        <taxon>Marasmiineae</taxon>
        <taxon>Physalacriaceae</taxon>
        <taxon>Armillaria</taxon>
    </lineage>
</organism>
<sequence>MAPGQRGGTPFLIPAPQQSGVPSRGRGGGRGGVAGPQGSPSVSVSSTVQAVGVPRPGFGNAGRQINIRVNTSAMNIPDITVYHYDAVENSDRADSKMQLIKALQSQYPGVFIRAAVYDGNNNLYTSYKLNFGTELSRQFDVTWTDGDRASNSKITVTEAREINMDVLRRYTTGLQSWDENVSTALSALNIVLRMG</sequence>
<proteinExistence type="predicted"/>
<dbReference type="InterPro" id="IPR032474">
    <property type="entry name" value="Argonaute_N"/>
</dbReference>
<dbReference type="Proteomes" id="UP000217790">
    <property type="component" value="Unassembled WGS sequence"/>
</dbReference>